<evidence type="ECO:0000256" key="2">
    <source>
        <dbReference type="SAM" id="MobiDB-lite"/>
    </source>
</evidence>
<dbReference type="Pfam" id="PF00665">
    <property type="entry name" value="rve"/>
    <property type="match status" value="1"/>
</dbReference>
<dbReference type="SUPFAM" id="SSF56672">
    <property type="entry name" value="DNA/RNA polymerases"/>
    <property type="match status" value="1"/>
</dbReference>
<dbReference type="Gene3D" id="3.30.70.270">
    <property type="match status" value="1"/>
</dbReference>
<dbReference type="GO" id="GO:0003676">
    <property type="term" value="F:nucleic acid binding"/>
    <property type="evidence" value="ECO:0007669"/>
    <property type="project" value="InterPro"/>
</dbReference>
<feature type="region of interest" description="Disordered" evidence="2">
    <location>
        <begin position="722"/>
        <end position="741"/>
    </location>
</feature>
<gene>
    <name evidence="4" type="ORF">GHT06_009927</name>
</gene>
<dbReference type="Pfam" id="PF17921">
    <property type="entry name" value="Integrase_H2C2"/>
    <property type="match status" value="1"/>
</dbReference>
<sequence length="1082" mass="119681">MLNESSSAVHFCAPIPHVVCGGRHFFSHFPCGLRTPPFCFAESRLAGGGGGGGGGGGPGPARPPHPALPPARRRIDPSGLEKLNGDVQLPQLRTWRNRWNDFRQLNQLSSYPPNEQTAAFRMALDPSMQQVVEVALNIPPTTPLTPDEILDLIADCIRAKRNIALDRVAFDECHQSTSESFEDFYIRLRRLADAADPCGTCADARIATRIMAGIRDTETERKLLALSPFPSAQQAINVCRSEEAARINEKSLSNQSAVHHVPQGQRGKLPTSSTPCGSCGRNAHRPNETCPAVGKLCHNCGGSNHFSPRCPKPRKNVSSNGYGNASNGDNARHKGRIGRILVGSVNASRRWRRAPTVSLQILDTQGRQLTTIDDAIPDGGAEVSVGGLDTLSQLGMTEGDLTSSSYDLVMADRSSPLLVVGQVVARASYGDVTAEITIVICPEISGLLISWYDCITLGILPENYPMPIRRTQFKSVPDSGACSETPIIVPTEYPDDPLKDVPYYVNGARPIAFADRPKDNSIRICVDHTKLNQHIRRPTYPTRTPRDAVAEIAGDAQFFSTFDAANGYFQIPLHPDSKNLTIFMTPWGRYKFLRASMGLCSSSDEYNRRADAAFAQVAQVVRVVDDILRYDSSFSAHVVEALVTILDRYTLDAVENPKLQRLKERLTPFVFTTVWRKGRDHAIPDALSRAPVNDPGPEDEAANDDVQAFARTMTLRRVAAITATSSDDDDQSEPSLDSPSVRRDMVIDSLREVAAADAAYGELIAAVESGFSARRDRTTPSVRQYWTIRQELSVDDGLGIVRMKRRARQTIYWPGLNNDIISMVERCQACQERLPSQQREPLLRDVLPERVFEEVTADLFESGRLHVLVYTDRLSGWPVIHRWHHAPTARELIQAVTGNFVDLGVPTRFRSDGGPQFAANAFQNALRNWGVEWQNSSPWREIMEARDRQLELDGAVKWIYDERARPLSPLLIGSRVRVQDTSTLLWDKEGVVVSVGKYRSYRVKFASGSVLWRNRRHLRPLITDNEPAPPPSGTANKTDNDGHIGDDPTPDPDAAHQQAVPPEPSIPRRSGRICKPNIRFAV</sequence>
<reference evidence="4 5" key="1">
    <citation type="submission" date="2022-05" db="EMBL/GenBank/DDBJ databases">
        <title>A multi-omics perspective on studying reproductive biology in Daphnia sinensis.</title>
        <authorList>
            <person name="Jia J."/>
        </authorList>
    </citation>
    <scope>NUCLEOTIDE SEQUENCE [LARGE SCALE GENOMIC DNA]</scope>
    <source>
        <strain evidence="4 5">WSL</strain>
    </source>
</reference>
<dbReference type="GO" id="GO:0042575">
    <property type="term" value="C:DNA polymerase complex"/>
    <property type="evidence" value="ECO:0007669"/>
    <property type="project" value="UniProtKB-ARBA"/>
</dbReference>
<dbReference type="GO" id="GO:0015074">
    <property type="term" value="P:DNA integration"/>
    <property type="evidence" value="ECO:0007669"/>
    <property type="project" value="InterPro"/>
</dbReference>
<dbReference type="Gene3D" id="3.30.420.10">
    <property type="entry name" value="Ribonuclease H-like superfamily/Ribonuclease H"/>
    <property type="match status" value="1"/>
</dbReference>
<dbReference type="PROSITE" id="PS50994">
    <property type="entry name" value="INTEGRASE"/>
    <property type="match status" value="1"/>
</dbReference>
<keyword evidence="5" id="KW-1185">Reference proteome</keyword>
<evidence type="ECO:0000313" key="4">
    <source>
        <dbReference type="EMBL" id="KAI9562490.1"/>
    </source>
</evidence>
<evidence type="ECO:0000256" key="1">
    <source>
        <dbReference type="ARBA" id="ARBA00012493"/>
    </source>
</evidence>
<dbReference type="Gene3D" id="1.10.340.70">
    <property type="match status" value="1"/>
</dbReference>
<organism evidence="4 5">
    <name type="scientific">Daphnia sinensis</name>
    <dbReference type="NCBI Taxonomy" id="1820382"/>
    <lineage>
        <taxon>Eukaryota</taxon>
        <taxon>Metazoa</taxon>
        <taxon>Ecdysozoa</taxon>
        <taxon>Arthropoda</taxon>
        <taxon>Crustacea</taxon>
        <taxon>Branchiopoda</taxon>
        <taxon>Diplostraca</taxon>
        <taxon>Cladocera</taxon>
        <taxon>Anomopoda</taxon>
        <taxon>Daphniidae</taxon>
        <taxon>Daphnia</taxon>
        <taxon>Daphnia similis group</taxon>
    </lineage>
</organism>
<dbReference type="InterPro" id="IPR041588">
    <property type="entry name" value="Integrase_H2C2"/>
</dbReference>
<feature type="domain" description="Integrase catalytic" evidence="3">
    <location>
        <begin position="844"/>
        <end position="941"/>
    </location>
</feature>
<dbReference type="AlphaFoldDB" id="A0AAD5LI60"/>
<dbReference type="InterPro" id="IPR036397">
    <property type="entry name" value="RNaseH_sf"/>
</dbReference>
<proteinExistence type="predicted"/>
<accession>A0AAD5LI60</accession>
<dbReference type="GO" id="GO:0003964">
    <property type="term" value="F:RNA-directed DNA polymerase activity"/>
    <property type="evidence" value="ECO:0007669"/>
    <property type="project" value="UniProtKB-EC"/>
</dbReference>
<feature type="region of interest" description="Disordered" evidence="2">
    <location>
        <begin position="50"/>
        <end position="78"/>
    </location>
</feature>
<dbReference type="EMBL" id="WJBH02000002">
    <property type="protein sequence ID" value="KAI9562490.1"/>
    <property type="molecule type" value="Genomic_DNA"/>
</dbReference>
<dbReference type="Gene3D" id="3.10.10.10">
    <property type="entry name" value="HIV Type 1 Reverse Transcriptase, subunit A, domain 1"/>
    <property type="match status" value="1"/>
</dbReference>
<feature type="region of interest" description="Disordered" evidence="2">
    <location>
        <begin position="1021"/>
        <end position="1072"/>
    </location>
</feature>
<dbReference type="InterPro" id="IPR043128">
    <property type="entry name" value="Rev_trsase/Diguanyl_cyclase"/>
</dbReference>
<evidence type="ECO:0000259" key="3">
    <source>
        <dbReference type="PROSITE" id="PS50994"/>
    </source>
</evidence>
<dbReference type="InterPro" id="IPR001584">
    <property type="entry name" value="Integrase_cat-core"/>
</dbReference>
<dbReference type="CDD" id="cd01647">
    <property type="entry name" value="RT_LTR"/>
    <property type="match status" value="1"/>
</dbReference>
<feature type="compositionally biased region" description="Pro residues" evidence="2">
    <location>
        <begin position="60"/>
        <end position="69"/>
    </location>
</feature>
<dbReference type="Proteomes" id="UP000820818">
    <property type="component" value="Linkage Group LG2"/>
</dbReference>
<dbReference type="InterPro" id="IPR043502">
    <property type="entry name" value="DNA/RNA_pol_sf"/>
</dbReference>
<feature type="compositionally biased region" description="Polar residues" evidence="2">
    <location>
        <begin position="316"/>
        <end position="329"/>
    </location>
</feature>
<dbReference type="InterPro" id="IPR012337">
    <property type="entry name" value="RNaseH-like_sf"/>
</dbReference>
<comment type="caution">
    <text evidence="4">The sequence shown here is derived from an EMBL/GenBank/DDBJ whole genome shotgun (WGS) entry which is preliminary data.</text>
</comment>
<dbReference type="PANTHER" id="PTHR37984:SF7">
    <property type="entry name" value="INTEGRASE CATALYTIC DOMAIN-CONTAINING PROTEIN"/>
    <property type="match status" value="1"/>
</dbReference>
<dbReference type="EC" id="2.7.7.49" evidence="1"/>
<name>A0AAD5LI60_9CRUS</name>
<evidence type="ECO:0000313" key="5">
    <source>
        <dbReference type="Proteomes" id="UP000820818"/>
    </source>
</evidence>
<feature type="region of interest" description="Disordered" evidence="2">
    <location>
        <begin position="250"/>
        <end position="272"/>
    </location>
</feature>
<dbReference type="InterPro" id="IPR050951">
    <property type="entry name" value="Retrovirus_Pol_polyprotein"/>
</dbReference>
<protein>
    <recommendedName>
        <fullName evidence="1">RNA-directed DNA polymerase</fullName>
        <ecNumber evidence="1">2.7.7.49</ecNumber>
    </recommendedName>
</protein>
<feature type="region of interest" description="Disordered" evidence="2">
    <location>
        <begin position="311"/>
        <end position="332"/>
    </location>
</feature>
<dbReference type="PANTHER" id="PTHR37984">
    <property type="entry name" value="PROTEIN CBG26694"/>
    <property type="match status" value="1"/>
</dbReference>
<feature type="compositionally biased region" description="Gly residues" evidence="2">
    <location>
        <begin position="50"/>
        <end position="59"/>
    </location>
</feature>
<dbReference type="SUPFAM" id="SSF53098">
    <property type="entry name" value="Ribonuclease H-like"/>
    <property type="match status" value="1"/>
</dbReference>